<dbReference type="GO" id="GO:0031412">
    <property type="term" value="P:gas vesicle organization"/>
    <property type="evidence" value="ECO:0007669"/>
    <property type="project" value="InterPro"/>
</dbReference>
<dbReference type="Proteomes" id="UP000579153">
    <property type="component" value="Unassembled WGS sequence"/>
</dbReference>
<comment type="caution">
    <text evidence="2">The sequence shown here is derived from an EMBL/GenBank/DDBJ whole genome shotgun (WGS) entry which is preliminary data.</text>
</comment>
<dbReference type="InterPro" id="IPR008634">
    <property type="entry name" value="Gas-vesicle_GvpO"/>
</dbReference>
<name>A0A7W9GFG7_9ACTN</name>
<gene>
    <name evidence="2" type="ORF">HD596_009479</name>
</gene>
<accession>A0A7W9GFG7</accession>
<keyword evidence="3" id="KW-1185">Reference proteome</keyword>
<dbReference type="RefSeq" id="WP_185075764.1">
    <property type="nucleotide sequence ID" value="NZ_JACHMB010000001.1"/>
</dbReference>
<dbReference type="EMBL" id="JACHMB010000001">
    <property type="protein sequence ID" value="MBB5782723.1"/>
    <property type="molecule type" value="Genomic_DNA"/>
</dbReference>
<dbReference type="Pfam" id="PF05800">
    <property type="entry name" value="GvpO"/>
    <property type="match status" value="1"/>
</dbReference>
<organism evidence="2 3">
    <name type="scientific">Nonomuraea jabiensis</name>
    <dbReference type="NCBI Taxonomy" id="882448"/>
    <lineage>
        <taxon>Bacteria</taxon>
        <taxon>Bacillati</taxon>
        <taxon>Actinomycetota</taxon>
        <taxon>Actinomycetes</taxon>
        <taxon>Streptosporangiales</taxon>
        <taxon>Streptosporangiaceae</taxon>
        <taxon>Nonomuraea</taxon>
    </lineage>
</organism>
<dbReference type="AlphaFoldDB" id="A0A7W9GFG7"/>
<reference evidence="2 3" key="1">
    <citation type="submission" date="2020-08" db="EMBL/GenBank/DDBJ databases">
        <title>Sequencing the genomes of 1000 actinobacteria strains.</title>
        <authorList>
            <person name="Klenk H.-P."/>
        </authorList>
    </citation>
    <scope>NUCLEOTIDE SEQUENCE [LARGE SCALE GENOMIC DNA]</scope>
    <source>
        <strain evidence="2 3">DSM 45507</strain>
    </source>
</reference>
<feature type="compositionally biased region" description="Basic and acidic residues" evidence="1">
    <location>
        <begin position="1"/>
        <end position="22"/>
    </location>
</feature>
<sequence>MPERRRPREEGVPPPARSRDPAGDTAARPKRRPGGLSAASAGGYGLRHIADLTGRETEGVTRVKPAEDGWLVNVEVVEDRRVPSSGDILALYEAELDMEGDLLSYRRLRRYRRGSGDYAEESR</sequence>
<evidence type="ECO:0000313" key="2">
    <source>
        <dbReference type="EMBL" id="MBB5782723.1"/>
    </source>
</evidence>
<proteinExistence type="predicted"/>
<evidence type="ECO:0008006" key="4">
    <source>
        <dbReference type="Google" id="ProtNLM"/>
    </source>
</evidence>
<protein>
    <recommendedName>
        <fullName evidence="4">Gas vesicle protein</fullName>
    </recommendedName>
</protein>
<evidence type="ECO:0000256" key="1">
    <source>
        <dbReference type="SAM" id="MobiDB-lite"/>
    </source>
</evidence>
<feature type="region of interest" description="Disordered" evidence="1">
    <location>
        <begin position="1"/>
        <end position="43"/>
    </location>
</feature>
<evidence type="ECO:0000313" key="3">
    <source>
        <dbReference type="Proteomes" id="UP000579153"/>
    </source>
</evidence>